<dbReference type="PANTHER" id="PTHR43297:SF14">
    <property type="entry name" value="ATPASE AAA-TYPE CORE DOMAIN-CONTAINING PROTEIN"/>
    <property type="match status" value="1"/>
</dbReference>
<dbReference type="InterPro" id="IPR003593">
    <property type="entry name" value="AAA+_ATPase"/>
</dbReference>
<evidence type="ECO:0000256" key="4">
    <source>
        <dbReference type="ARBA" id="ARBA00022475"/>
    </source>
</evidence>
<evidence type="ECO:0000256" key="1">
    <source>
        <dbReference type="ARBA" id="ARBA00004202"/>
    </source>
</evidence>
<comment type="caution">
    <text evidence="11">The sequence shown here is derived from an EMBL/GenBank/DDBJ whole genome shotgun (WGS) entry which is preliminary data.</text>
</comment>
<evidence type="ECO:0000256" key="5">
    <source>
        <dbReference type="ARBA" id="ARBA00022519"/>
    </source>
</evidence>
<dbReference type="InterPro" id="IPR013563">
    <property type="entry name" value="Oligopep_ABC_C"/>
</dbReference>
<reference evidence="11" key="1">
    <citation type="submission" date="2019-09" db="EMBL/GenBank/DDBJ databases">
        <title>Characterisation of the sponge microbiome using genome-centric metagenomics.</title>
        <authorList>
            <person name="Engelberts J.P."/>
            <person name="Robbins S.J."/>
            <person name="De Goeij J.M."/>
            <person name="Aranda M."/>
            <person name="Bell S.C."/>
            <person name="Webster N.S."/>
        </authorList>
    </citation>
    <scope>NUCLEOTIDE SEQUENCE</scope>
    <source>
        <strain evidence="11">SB0661_bin_32</strain>
    </source>
</reference>
<dbReference type="Pfam" id="PF08352">
    <property type="entry name" value="oligo_HPY"/>
    <property type="match status" value="1"/>
</dbReference>
<dbReference type="NCBIfam" id="TIGR01727">
    <property type="entry name" value="oligo_HPY"/>
    <property type="match status" value="1"/>
</dbReference>
<evidence type="ECO:0000256" key="9">
    <source>
        <dbReference type="ARBA" id="ARBA00023136"/>
    </source>
</evidence>
<keyword evidence="3" id="KW-0813">Transport</keyword>
<dbReference type="InterPro" id="IPR027417">
    <property type="entry name" value="P-loop_NTPase"/>
</dbReference>
<dbReference type="CDD" id="cd03257">
    <property type="entry name" value="ABC_NikE_OppD_transporters"/>
    <property type="match status" value="1"/>
</dbReference>
<dbReference type="GO" id="GO:0005886">
    <property type="term" value="C:plasma membrane"/>
    <property type="evidence" value="ECO:0007669"/>
    <property type="project" value="UniProtKB-SubCell"/>
</dbReference>
<evidence type="ECO:0000256" key="3">
    <source>
        <dbReference type="ARBA" id="ARBA00022448"/>
    </source>
</evidence>
<keyword evidence="8" id="KW-1278">Translocase</keyword>
<name>A0A6B1D536_9CHLR</name>
<gene>
    <name evidence="11" type="ORF">F4X14_06630</name>
</gene>
<dbReference type="EMBL" id="VXMH01000029">
    <property type="protein sequence ID" value="MYC94629.1"/>
    <property type="molecule type" value="Genomic_DNA"/>
</dbReference>
<evidence type="ECO:0000313" key="11">
    <source>
        <dbReference type="EMBL" id="MYC94629.1"/>
    </source>
</evidence>
<sequence length="325" mass="35225">MTSLLDVHALTLHYADRAGAVRAVDNVSFSLASGGSALGLVGESGSGKSSLALAIMRMLPTNVARYDGEIWLNGQELLGMTDDRFRQEIRWRKLSLVPQGAQNGFNPVLRVGEQIIEPLMVSGTAGKQEASARALELLAYVGLPADVYDRYPHELSGGMKQRAMIAAALILDPPVVIMDEPTSALDASVQTQITNLLKRLKQDMNLAIIFITHDIALASDVCDDLAVVYAGEIVEIGSADQVLLHSSHPYTQRLLASIPRLHGDTLPQFIPGAPPDLREPPAGCRFHPRCPLVFDPCAQESPPAFEPEDGQLARCWLFEDGQGER</sequence>
<comment type="subcellular location">
    <subcellularLocation>
        <location evidence="1">Cell membrane</location>
        <topology evidence="1">Peripheral membrane protein</topology>
    </subcellularLocation>
</comment>
<keyword evidence="6" id="KW-0547">Nucleotide-binding</keyword>
<keyword evidence="7 11" id="KW-0067">ATP-binding</keyword>
<dbReference type="AlphaFoldDB" id="A0A6B1D536"/>
<proteinExistence type="inferred from homology"/>
<comment type="similarity">
    <text evidence="2">Belongs to the ABC transporter superfamily.</text>
</comment>
<evidence type="ECO:0000256" key="6">
    <source>
        <dbReference type="ARBA" id="ARBA00022741"/>
    </source>
</evidence>
<dbReference type="Pfam" id="PF00005">
    <property type="entry name" value="ABC_tran"/>
    <property type="match status" value="1"/>
</dbReference>
<organism evidence="11">
    <name type="scientific">Caldilineaceae bacterium SB0661_bin_32</name>
    <dbReference type="NCBI Taxonomy" id="2605255"/>
    <lineage>
        <taxon>Bacteria</taxon>
        <taxon>Bacillati</taxon>
        <taxon>Chloroflexota</taxon>
        <taxon>Caldilineae</taxon>
        <taxon>Caldilineales</taxon>
        <taxon>Caldilineaceae</taxon>
    </lineage>
</organism>
<dbReference type="PROSITE" id="PS50893">
    <property type="entry name" value="ABC_TRANSPORTER_2"/>
    <property type="match status" value="1"/>
</dbReference>
<accession>A0A6B1D536</accession>
<dbReference type="GO" id="GO:0005524">
    <property type="term" value="F:ATP binding"/>
    <property type="evidence" value="ECO:0007669"/>
    <property type="project" value="UniProtKB-KW"/>
</dbReference>
<evidence type="ECO:0000256" key="8">
    <source>
        <dbReference type="ARBA" id="ARBA00022967"/>
    </source>
</evidence>
<feature type="domain" description="ABC transporter" evidence="10">
    <location>
        <begin position="7"/>
        <end position="255"/>
    </location>
</feature>
<dbReference type="PANTHER" id="PTHR43297">
    <property type="entry name" value="OLIGOPEPTIDE TRANSPORT ATP-BINDING PROTEIN APPD"/>
    <property type="match status" value="1"/>
</dbReference>
<evidence type="ECO:0000256" key="2">
    <source>
        <dbReference type="ARBA" id="ARBA00005417"/>
    </source>
</evidence>
<evidence type="ECO:0000256" key="7">
    <source>
        <dbReference type="ARBA" id="ARBA00022840"/>
    </source>
</evidence>
<dbReference type="FunFam" id="3.40.50.300:FF:000016">
    <property type="entry name" value="Oligopeptide ABC transporter ATP-binding component"/>
    <property type="match status" value="1"/>
</dbReference>
<evidence type="ECO:0000259" key="10">
    <source>
        <dbReference type="PROSITE" id="PS50893"/>
    </source>
</evidence>
<dbReference type="GO" id="GO:0015833">
    <property type="term" value="P:peptide transport"/>
    <property type="evidence" value="ECO:0007669"/>
    <property type="project" value="InterPro"/>
</dbReference>
<dbReference type="InterPro" id="IPR017871">
    <property type="entry name" value="ABC_transporter-like_CS"/>
</dbReference>
<keyword evidence="5" id="KW-0997">Cell inner membrane</keyword>
<keyword evidence="4" id="KW-1003">Cell membrane</keyword>
<dbReference type="GO" id="GO:0016887">
    <property type="term" value="F:ATP hydrolysis activity"/>
    <property type="evidence" value="ECO:0007669"/>
    <property type="project" value="InterPro"/>
</dbReference>
<dbReference type="InterPro" id="IPR050388">
    <property type="entry name" value="ABC_Ni/Peptide_Import"/>
</dbReference>
<dbReference type="SUPFAM" id="SSF52540">
    <property type="entry name" value="P-loop containing nucleoside triphosphate hydrolases"/>
    <property type="match status" value="1"/>
</dbReference>
<keyword evidence="9" id="KW-0472">Membrane</keyword>
<dbReference type="SMART" id="SM00382">
    <property type="entry name" value="AAA"/>
    <property type="match status" value="1"/>
</dbReference>
<protein>
    <submittedName>
        <fullName evidence="11">ABC transporter ATP-binding protein</fullName>
    </submittedName>
</protein>
<dbReference type="Gene3D" id="3.40.50.300">
    <property type="entry name" value="P-loop containing nucleotide triphosphate hydrolases"/>
    <property type="match status" value="1"/>
</dbReference>
<dbReference type="InterPro" id="IPR003439">
    <property type="entry name" value="ABC_transporter-like_ATP-bd"/>
</dbReference>
<dbReference type="PROSITE" id="PS00211">
    <property type="entry name" value="ABC_TRANSPORTER_1"/>
    <property type="match status" value="1"/>
</dbReference>